<proteinExistence type="predicted"/>
<sequence length="311" mass="34541">MKGLMLARQYHDHCIDALLAPYAGYRQRIATGLVGPGSECFGFDDEFSRDHDFGPGFCIWLADEDHAVIGPALQAGYDRLPKSFAGSMPRRATPRSDQRVGVFSISAFYTRFLGAPELPVSDADWLQIPEERLATAVNGAVFSDPLGGFSHIRSCLQGYYPETVRRRKIANAVASMAQSGQYNLPRSLQRGETSAAFLAQAEFIRSTCQLVHALNGCYTPFYKWLHRSTQHMPLLANMHARLDRLSHTLPLASQRMVEKICDEALQTLIRFGYTFPGDAFLEAHVDNILGAALPTMARVATRPYDLQAQPT</sequence>
<dbReference type="Proteomes" id="UP001331561">
    <property type="component" value="Unassembled WGS sequence"/>
</dbReference>
<dbReference type="RefSeq" id="WP_327598743.1">
    <property type="nucleotide sequence ID" value="NZ_JAYXHS010000001.1"/>
</dbReference>
<evidence type="ECO:0000313" key="3">
    <source>
        <dbReference type="Proteomes" id="UP001331561"/>
    </source>
</evidence>
<evidence type="ECO:0000259" key="1">
    <source>
        <dbReference type="Pfam" id="PF13228"/>
    </source>
</evidence>
<protein>
    <submittedName>
        <fullName evidence="2">DUF4037 domain-containing protein</fullName>
    </submittedName>
</protein>
<keyword evidence="3" id="KW-1185">Reference proteome</keyword>
<organism evidence="2 3">
    <name type="scientific">Uliginosibacterium silvisoli</name>
    <dbReference type="NCBI Taxonomy" id="3114758"/>
    <lineage>
        <taxon>Bacteria</taxon>
        <taxon>Pseudomonadati</taxon>
        <taxon>Pseudomonadota</taxon>
        <taxon>Betaproteobacteria</taxon>
        <taxon>Rhodocyclales</taxon>
        <taxon>Zoogloeaceae</taxon>
        <taxon>Uliginosibacterium</taxon>
    </lineage>
</organism>
<dbReference type="Pfam" id="PF13228">
    <property type="entry name" value="DUF4037"/>
    <property type="match status" value="1"/>
</dbReference>
<accession>A0ABU6K2X4</accession>
<evidence type="ECO:0000313" key="2">
    <source>
        <dbReference type="EMBL" id="MEC5385796.1"/>
    </source>
</evidence>
<gene>
    <name evidence="2" type="ORF">VVD49_08675</name>
</gene>
<name>A0ABU6K2X4_9RHOO</name>
<feature type="domain" description="DUF4037" evidence="1">
    <location>
        <begin position="125"/>
        <end position="225"/>
    </location>
</feature>
<dbReference type="EMBL" id="JAYXHS010000001">
    <property type="protein sequence ID" value="MEC5385796.1"/>
    <property type="molecule type" value="Genomic_DNA"/>
</dbReference>
<comment type="caution">
    <text evidence="2">The sequence shown here is derived from an EMBL/GenBank/DDBJ whole genome shotgun (WGS) entry which is preliminary data.</text>
</comment>
<dbReference type="InterPro" id="IPR025117">
    <property type="entry name" value="DUF4037"/>
</dbReference>
<reference evidence="2 3" key="1">
    <citation type="submission" date="2024-01" db="EMBL/GenBank/DDBJ databases">
        <title>Uliginosibacterium soil sp. nov.</title>
        <authorList>
            <person name="Lv Y."/>
        </authorList>
    </citation>
    <scope>NUCLEOTIDE SEQUENCE [LARGE SCALE GENOMIC DNA]</scope>
    <source>
        <strain evidence="2 3">H3</strain>
    </source>
</reference>